<evidence type="ECO:0000313" key="3">
    <source>
        <dbReference type="Proteomes" id="UP000187209"/>
    </source>
</evidence>
<dbReference type="PANTHER" id="PTHR24170:SF1">
    <property type="entry name" value="DOMAIN PROTEIN, PUTATIVE (AFU_ORTHOLOGUE AFUA_1G09870)-RELATED"/>
    <property type="match status" value="1"/>
</dbReference>
<feature type="domain" description="VPS9" evidence="1">
    <location>
        <begin position="235"/>
        <end position="381"/>
    </location>
</feature>
<dbReference type="GO" id="GO:0005085">
    <property type="term" value="F:guanyl-nucleotide exchange factor activity"/>
    <property type="evidence" value="ECO:0007669"/>
    <property type="project" value="TreeGrafter"/>
</dbReference>
<dbReference type="PROSITE" id="PS51205">
    <property type="entry name" value="VPS9"/>
    <property type="match status" value="1"/>
</dbReference>
<protein>
    <recommendedName>
        <fullName evidence="1">VPS9 domain-containing protein</fullName>
    </recommendedName>
</protein>
<accession>A0A1R2C284</accession>
<evidence type="ECO:0000313" key="2">
    <source>
        <dbReference type="EMBL" id="OMJ83055.1"/>
    </source>
</evidence>
<dbReference type="InterPro" id="IPR051248">
    <property type="entry name" value="UPF0507/Ank_repeat_27"/>
</dbReference>
<organism evidence="2 3">
    <name type="scientific">Stentor coeruleus</name>
    <dbReference type="NCBI Taxonomy" id="5963"/>
    <lineage>
        <taxon>Eukaryota</taxon>
        <taxon>Sar</taxon>
        <taxon>Alveolata</taxon>
        <taxon>Ciliophora</taxon>
        <taxon>Postciliodesmatophora</taxon>
        <taxon>Heterotrichea</taxon>
        <taxon>Heterotrichida</taxon>
        <taxon>Stentoridae</taxon>
        <taxon>Stentor</taxon>
    </lineage>
</organism>
<dbReference type="OrthoDB" id="300289at2759"/>
<dbReference type="InterPro" id="IPR003123">
    <property type="entry name" value="VPS9"/>
</dbReference>
<dbReference type="InterPro" id="IPR037191">
    <property type="entry name" value="VPS9_dom_sf"/>
</dbReference>
<sequence length="381" mass="44229">MTENIFQQALASEYSDILEHAVTHNYLVCIPNQSSLSDRTITRRFIMDHMIKPSPYVENLFQTMTGKNLLIKNDEIKSHIGYIHKFALQIIKEENAHDPQGRVYKQVFVTAPLDDNPNKCAMLKPEPIYKFYSAKEYIGFLHFAVEDSEAAFMFAQAFVQHFNNSYIIFKQFAKETYNKVKSGLNDLKCLVLKIEQLKEAITNPSIMQNVCEMVESNILYDIYDKLFLHMIEFHEEQESQLWACCDRIMSDLYATKLGIDRDLDGIKFKESAELLGTLNVYRTPWEKMEVLCKLAGTIDKECKKHLEKNNPRKAEKWETSADQYFPLLIYLISLHKPEHLQVHLTFITEFSICSGTSGQQRYHLTNFLAAIHTILNNEGVL</sequence>
<keyword evidence="3" id="KW-1185">Reference proteome</keyword>
<dbReference type="GO" id="GO:0005886">
    <property type="term" value="C:plasma membrane"/>
    <property type="evidence" value="ECO:0007669"/>
    <property type="project" value="TreeGrafter"/>
</dbReference>
<dbReference type="AlphaFoldDB" id="A0A1R2C284"/>
<dbReference type="GO" id="GO:0097422">
    <property type="term" value="C:tubular endosome"/>
    <property type="evidence" value="ECO:0007669"/>
    <property type="project" value="TreeGrafter"/>
</dbReference>
<comment type="caution">
    <text evidence="2">The sequence shown here is derived from an EMBL/GenBank/DDBJ whole genome shotgun (WGS) entry which is preliminary data.</text>
</comment>
<dbReference type="GO" id="GO:0045022">
    <property type="term" value="P:early endosome to late endosome transport"/>
    <property type="evidence" value="ECO:0007669"/>
    <property type="project" value="TreeGrafter"/>
</dbReference>
<evidence type="ECO:0000259" key="1">
    <source>
        <dbReference type="PROSITE" id="PS51205"/>
    </source>
</evidence>
<dbReference type="EMBL" id="MPUH01000317">
    <property type="protein sequence ID" value="OMJ83055.1"/>
    <property type="molecule type" value="Genomic_DNA"/>
</dbReference>
<dbReference type="SUPFAM" id="SSF109993">
    <property type="entry name" value="VPS9 domain"/>
    <property type="match status" value="1"/>
</dbReference>
<dbReference type="GO" id="GO:0030133">
    <property type="term" value="C:transport vesicle"/>
    <property type="evidence" value="ECO:0007669"/>
    <property type="project" value="TreeGrafter"/>
</dbReference>
<dbReference type="Gene3D" id="1.20.1050.80">
    <property type="entry name" value="VPS9 domain"/>
    <property type="match status" value="1"/>
</dbReference>
<dbReference type="Proteomes" id="UP000187209">
    <property type="component" value="Unassembled WGS sequence"/>
</dbReference>
<dbReference type="PANTHER" id="PTHR24170">
    <property type="entry name" value="ANKYRIN REPEAT DOMAIN-CONTAINING PROTEIN 27"/>
    <property type="match status" value="1"/>
</dbReference>
<gene>
    <name evidence="2" type="ORF">SteCoe_16088</name>
</gene>
<dbReference type="GO" id="GO:0000149">
    <property type="term" value="F:SNARE binding"/>
    <property type="evidence" value="ECO:0007669"/>
    <property type="project" value="TreeGrafter"/>
</dbReference>
<proteinExistence type="predicted"/>
<name>A0A1R2C284_9CILI</name>
<dbReference type="GO" id="GO:0005769">
    <property type="term" value="C:early endosome"/>
    <property type="evidence" value="ECO:0007669"/>
    <property type="project" value="TreeGrafter"/>
</dbReference>
<dbReference type="GO" id="GO:0005770">
    <property type="term" value="C:late endosome"/>
    <property type="evidence" value="ECO:0007669"/>
    <property type="project" value="TreeGrafter"/>
</dbReference>
<reference evidence="2 3" key="1">
    <citation type="submission" date="2016-11" db="EMBL/GenBank/DDBJ databases">
        <title>The macronuclear genome of Stentor coeruleus: a giant cell with tiny introns.</title>
        <authorList>
            <person name="Slabodnick M."/>
            <person name="Ruby J.G."/>
            <person name="Reiff S.B."/>
            <person name="Swart E.C."/>
            <person name="Gosai S."/>
            <person name="Prabakaran S."/>
            <person name="Witkowska E."/>
            <person name="Larue G.E."/>
            <person name="Fisher S."/>
            <person name="Freeman R.M."/>
            <person name="Gunawardena J."/>
            <person name="Chu W."/>
            <person name="Stover N.A."/>
            <person name="Gregory B.D."/>
            <person name="Nowacki M."/>
            <person name="Derisi J."/>
            <person name="Roy S.W."/>
            <person name="Marshall W.F."/>
            <person name="Sood P."/>
        </authorList>
    </citation>
    <scope>NUCLEOTIDE SEQUENCE [LARGE SCALE GENOMIC DNA]</scope>
    <source>
        <strain evidence="2">WM001</strain>
    </source>
</reference>
<dbReference type="Pfam" id="PF02204">
    <property type="entry name" value="VPS9"/>
    <property type="match status" value="1"/>
</dbReference>